<dbReference type="EC" id="3.4.21.102" evidence="6"/>
<feature type="domain" description="PDZ" evidence="5">
    <location>
        <begin position="85"/>
        <end position="155"/>
    </location>
</feature>
<dbReference type="CDD" id="cd06782">
    <property type="entry name" value="cpPDZ_CPP-like"/>
    <property type="match status" value="1"/>
</dbReference>
<dbReference type="RefSeq" id="WP_058118045.1">
    <property type="nucleotide sequence ID" value="NZ_CALICV010000087.1"/>
</dbReference>
<dbReference type="InterPro" id="IPR001478">
    <property type="entry name" value="PDZ"/>
</dbReference>
<keyword evidence="7" id="KW-1185">Reference proteome</keyword>
<dbReference type="Proteomes" id="UP000064844">
    <property type="component" value="Chromosome"/>
</dbReference>
<dbReference type="InterPro" id="IPR004447">
    <property type="entry name" value="Peptidase_S41A"/>
</dbReference>
<keyword evidence="2 6" id="KW-0645">Protease</keyword>
<dbReference type="SUPFAM" id="SSF50156">
    <property type="entry name" value="PDZ domain-like"/>
    <property type="match status" value="1"/>
</dbReference>
<dbReference type="SUPFAM" id="SSF52096">
    <property type="entry name" value="ClpP/crotonase"/>
    <property type="match status" value="1"/>
</dbReference>
<dbReference type="SMART" id="SM00245">
    <property type="entry name" value="TSPc"/>
    <property type="match status" value="1"/>
</dbReference>
<keyword evidence="4" id="KW-0720">Serine protease</keyword>
<evidence type="ECO:0000256" key="1">
    <source>
        <dbReference type="ARBA" id="ARBA00009179"/>
    </source>
</evidence>
<gene>
    <name evidence="6" type="ORF">IB211_02209c</name>
</gene>
<dbReference type="AlphaFoldDB" id="A0A0S2W5G5"/>
<dbReference type="InterPro" id="IPR005151">
    <property type="entry name" value="Tail-specific_protease"/>
</dbReference>
<dbReference type="PROSITE" id="PS50106">
    <property type="entry name" value="PDZ"/>
    <property type="match status" value="1"/>
</dbReference>
<keyword evidence="3 6" id="KW-0378">Hydrolase</keyword>
<dbReference type="GO" id="GO:0004252">
    <property type="term" value="F:serine-type endopeptidase activity"/>
    <property type="evidence" value="ECO:0007669"/>
    <property type="project" value="UniProtKB-EC"/>
</dbReference>
<name>A0A0S2W5G5_9FIRM</name>
<reference evidence="7" key="2">
    <citation type="submission" date="2015-04" db="EMBL/GenBank/DDBJ databases">
        <title>A butyrogenic pathway from the amino acid lysine in a human gut commensal.</title>
        <authorList>
            <person name="de Vos W.M."/>
            <person name="Bui N.T.P."/>
            <person name="Plugge C.M."/>
            <person name="Ritari J."/>
        </authorList>
    </citation>
    <scope>NUCLEOTIDE SEQUENCE [LARGE SCALE GENOMIC DNA]</scope>
    <source>
        <strain evidence="7">AF211</strain>
    </source>
</reference>
<dbReference type="InterPro" id="IPR029045">
    <property type="entry name" value="ClpP/crotonase-like_dom_sf"/>
</dbReference>
<proteinExistence type="inferred from homology"/>
<evidence type="ECO:0000313" key="7">
    <source>
        <dbReference type="Proteomes" id="UP000064844"/>
    </source>
</evidence>
<dbReference type="GO" id="GO:0007165">
    <property type="term" value="P:signal transduction"/>
    <property type="evidence" value="ECO:0007669"/>
    <property type="project" value="TreeGrafter"/>
</dbReference>
<evidence type="ECO:0000313" key="6">
    <source>
        <dbReference type="EMBL" id="ALP94600.1"/>
    </source>
</evidence>
<dbReference type="Gene3D" id="3.30.750.44">
    <property type="match status" value="1"/>
</dbReference>
<comment type="similarity">
    <text evidence="1">Belongs to the peptidase S41A family.</text>
</comment>
<reference evidence="6 7" key="1">
    <citation type="journal article" date="2015" name="Nat. Commun.">
        <title>Production of butyrate from lysine and the Amadori product fructoselysine by a human gut commensal.</title>
        <authorList>
            <person name="Bui T.P."/>
            <person name="Ritari J."/>
            <person name="Boeren S."/>
            <person name="de Waard P."/>
            <person name="Plugge C.M."/>
            <person name="de Vos W.M."/>
        </authorList>
    </citation>
    <scope>NUCLEOTIDE SEQUENCE [LARGE SCALE GENOMIC DNA]</scope>
    <source>
        <strain evidence="6 7">AF211</strain>
    </source>
</reference>
<dbReference type="Pfam" id="PF03572">
    <property type="entry name" value="Peptidase_S41"/>
    <property type="match status" value="1"/>
</dbReference>
<dbReference type="InterPro" id="IPR041489">
    <property type="entry name" value="PDZ_6"/>
</dbReference>
<accession>A0A0S2W5G5</accession>
<dbReference type="PANTHER" id="PTHR32060:SF30">
    <property type="entry name" value="CARBOXY-TERMINAL PROCESSING PROTEASE CTPA"/>
    <property type="match status" value="1"/>
</dbReference>
<dbReference type="KEGG" id="ibu:IB211_02209c"/>
<dbReference type="CDD" id="cd07560">
    <property type="entry name" value="Peptidase_S41_CPP"/>
    <property type="match status" value="1"/>
</dbReference>
<evidence type="ECO:0000259" key="5">
    <source>
        <dbReference type="PROSITE" id="PS50106"/>
    </source>
</evidence>
<sequence length="388" mass="41920">MREKRFSVRALVLTVVLTVLLTAVLLAGILCLLLGKEGMSMAQAMVLINTQFVGEHDIGEAVDGAMDSLITGLGDRWSYYMDAEGYARQKENKSNAYVGLGCTVSYPETEGLLIEAVTEDGPADKAGLKAGDLILEIDGVRMEGEARSRATEYTRGPDGSEAELLIQRADGIEQRFKVVRARVEEHPVSYERLDDGTGVVAIRNFNSRCAEEAVAAVEELEAQGVERLVFDVRNNGGGYLDELTTLLDYLLPEGTIFRSEDKAGHQSSVQSDAACVDLPMAVLVNGDTYSAAELFAAELQEMEWGIIVGTPTFGKGFSQQTFPLLSGGAINISTAKYFTGKGVSLIGTGLTLDRELELTEEQEQKLKNHALDPAEDPQLQAAIQMIAG</sequence>
<dbReference type="GO" id="GO:0030288">
    <property type="term" value="C:outer membrane-bounded periplasmic space"/>
    <property type="evidence" value="ECO:0007669"/>
    <property type="project" value="TreeGrafter"/>
</dbReference>
<dbReference type="STRING" id="1297617.IB211_02209c"/>
<dbReference type="Gene3D" id="2.30.42.10">
    <property type="match status" value="1"/>
</dbReference>
<dbReference type="SMART" id="SM00228">
    <property type="entry name" value="PDZ"/>
    <property type="match status" value="1"/>
</dbReference>
<dbReference type="Pfam" id="PF17820">
    <property type="entry name" value="PDZ_6"/>
    <property type="match status" value="1"/>
</dbReference>
<dbReference type="GO" id="GO:0006508">
    <property type="term" value="P:proteolysis"/>
    <property type="evidence" value="ECO:0007669"/>
    <property type="project" value="UniProtKB-KW"/>
</dbReference>
<dbReference type="InterPro" id="IPR036034">
    <property type="entry name" value="PDZ_sf"/>
</dbReference>
<evidence type="ECO:0000256" key="4">
    <source>
        <dbReference type="ARBA" id="ARBA00022825"/>
    </source>
</evidence>
<dbReference type="eggNOG" id="COG0793">
    <property type="taxonomic scope" value="Bacteria"/>
</dbReference>
<organism evidence="6 7">
    <name type="scientific">Intestinimonas butyriciproducens</name>
    <dbReference type="NCBI Taxonomy" id="1297617"/>
    <lineage>
        <taxon>Bacteria</taxon>
        <taxon>Bacillati</taxon>
        <taxon>Bacillota</taxon>
        <taxon>Clostridia</taxon>
        <taxon>Eubacteriales</taxon>
        <taxon>Intestinimonas</taxon>
    </lineage>
</organism>
<evidence type="ECO:0000256" key="3">
    <source>
        <dbReference type="ARBA" id="ARBA00022801"/>
    </source>
</evidence>
<protein>
    <submittedName>
        <fullName evidence="6">Carboxyl-terminal protease</fullName>
        <ecNumber evidence="6">3.4.21.102</ecNumber>
    </submittedName>
</protein>
<evidence type="ECO:0000256" key="2">
    <source>
        <dbReference type="ARBA" id="ARBA00022670"/>
    </source>
</evidence>
<dbReference type="PANTHER" id="PTHR32060">
    <property type="entry name" value="TAIL-SPECIFIC PROTEASE"/>
    <property type="match status" value="1"/>
</dbReference>
<dbReference type="EMBL" id="CP011307">
    <property type="protein sequence ID" value="ALP94600.1"/>
    <property type="molecule type" value="Genomic_DNA"/>
</dbReference>
<dbReference type="Gene3D" id="3.90.226.10">
    <property type="entry name" value="2-enoyl-CoA Hydratase, Chain A, domain 1"/>
    <property type="match status" value="1"/>
</dbReference>
<dbReference type="PATRIC" id="fig|1297617.4.peg.2276"/>